<organism evidence="1 2">
    <name type="scientific">Pseudocercospora musae</name>
    <dbReference type="NCBI Taxonomy" id="113226"/>
    <lineage>
        <taxon>Eukaryota</taxon>
        <taxon>Fungi</taxon>
        <taxon>Dikarya</taxon>
        <taxon>Ascomycota</taxon>
        <taxon>Pezizomycotina</taxon>
        <taxon>Dothideomycetes</taxon>
        <taxon>Dothideomycetidae</taxon>
        <taxon>Mycosphaerellales</taxon>
        <taxon>Mycosphaerellaceae</taxon>
        <taxon>Pseudocercospora</taxon>
    </lineage>
</organism>
<name>A0A139IJ34_9PEZI</name>
<keyword evidence="2" id="KW-1185">Reference proteome</keyword>
<dbReference type="EMBL" id="LFZO01000075">
    <property type="protein sequence ID" value="KXT14751.1"/>
    <property type="molecule type" value="Genomic_DNA"/>
</dbReference>
<reference evidence="1 2" key="1">
    <citation type="submission" date="2015-07" db="EMBL/GenBank/DDBJ databases">
        <title>Comparative genomics of the Sigatoka disease complex on banana suggests a link between parallel evolutionary changes in Pseudocercospora fijiensis and Pseudocercospora eumusae and increased virulence on the banana host.</title>
        <authorList>
            <person name="Chang T.-C."/>
            <person name="Salvucci A."/>
            <person name="Crous P.W."/>
            <person name="Stergiopoulos I."/>
        </authorList>
    </citation>
    <scope>NUCLEOTIDE SEQUENCE [LARGE SCALE GENOMIC DNA]</scope>
    <source>
        <strain evidence="1 2">CBS 116634</strain>
    </source>
</reference>
<accession>A0A139IJ34</accession>
<dbReference type="Proteomes" id="UP000073492">
    <property type="component" value="Unassembled WGS sequence"/>
</dbReference>
<sequence>MALAATRRRIFMASLVPQGYIDQMMMDGVISEHFPHGRCRRRGISHQKLFGMCSEAAHEQSKPQIGSCWIKVLPRLDYVIVNKTVDSSSLDSVWYTCRLYVLLYATATEPGEIGLALSRAIPTLIQTSYAITPGWDASILIAVHHNG</sequence>
<gene>
    <name evidence="1" type="ORF">AC579_7802</name>
</gene>
<protein>
    <submittedName>
        <fullName evidence="1">Uncharacterized protein</fullName>
    </submittedName>
</protein>
<dbReference type="AlphaFoldDB" id="A0A139IJ34"/>
<evidence type="ECO:0000313" key="2">
    <source>
        <dbReference type="Proteomes" id="UP000073492"/>
    </source>
</evidence>
<comment type="caution">
    <text evidence="1">The sequence shown here is derived from an EMBL/GenBank/DDBJ whole genome shotgun (WGS) entry which is preliminary data.</text>
</comment>
<evidence type="ECO:0000313" key="1">
    <source>
        <dbReference type="EMBL" id="KXT14751.1"/>
    </source>
</evidence>
<proteinExistence type="predicted"/>